<dbReference type="GO" id="GO:0016646">
    <property type="term" value="F:oxidoreductase activity, acting on the CH-NH group of donors, NAD or NADP as acceptor"/>
    <property type="evidence" value="ECO:0007669"/>
    <property type="project" value="TreeGrafter"/>
</dbReference>
<keyword evidence="3" id="KW-1185">Reference proteome</keyword>
<organism evidence="2 3">
    <name type="scientific">Nocardia farcinica (strain IFM 10152)</name>
    <dbReference type="NCBI Taxonomy" id="247156"/>
    <lineage>
        <taxon>Bacteria</taxon>
        <taxon>Bacillati</taxon>
        <taxon>Actinomycetota</taxon>
        <taxon>Actinomycetes</taxon>
        <taxon>Mycobacteriales</taxon>
        <taxon>Nocardiaceae</taxon>
        <taxon>Nocardia</taxon>
    </lineage>
</organism>
<dbReference type="Proteomes" id="UP000006820">
    <property type="component" value="Chromosome"/>
</dbReference>
<dbReference type="PANTHER" id="PTHR43355:SF2">
    <property type="entry name" value="FLAVIN REDUCTASE (NADPH)"/>
    <property type="match status" value="1"/>
</dbReference>
<dbReference type="InterPro" id="IPR036291">
    <property type="entry name" value="NAD(P)-bd_dom_sf"/>
</dbReference>
<dbReference type="SUPFAM" id="SSF51735">
    <property type="entry name" value="NAD(P)-binding Rossmann-fold domains"/>
    <property type="match status" value="1"/>
</dbReference>
<dbReference type="eggNOG" id="COG2910">
    <property type="taxonomic scope" value="Bacteria"/>
</dbReference>
<name>Q5YV70_NOCFA</name>
<evidence type="ECO:0000313" key="2">
    <source>
        <dbReference type="EMBL" id="BAD57921.1"/>
    </source>
</evidence>
<reference evidence="2 3" key="1">
    <citation type="journal article" date="2004" name="Proc. Natl. Acad. Sci. U.S.A.">
        <title>The complete genomic sequence of Nocardia farcinica IFM 10152.</title>
        <authorList>
            <person name="Ishikawa J."/>
            <person name="Yamashita A."/>
            <person name="Mikami Y."/>
            <person name="Hoshino Y."/>
            <person name="Kurita H."/>
            <person name="Hotta K."/>
            <person name="Shiba T."/>
            <person name="Hattori M."/>
        </authorList>
    </citation>
    <scope>NUCLEOTIDE SEQUENCE [LARGE SCALE GENOMIC DNA]</scope>
    <source>
        <strain evidence="2 3">IFM 10152</strain>
    </source>
</reference>
<dbReference type="OrthoDB" id="3191258at2"/>
<accession>Q5YV70</accession>
<dbReference type="AlphaFoldDB" id="Q5YV70"/>
<evidence type="ECO:0000313" key="3">
    <source>
        <dbReference type="Proteomes" id="UP000006820"/>
    </source>
</evidence>
<dbReference type="EMBL" id="AP006618">
    <property type="protein sequence ID" value="BAD57921.1"/>
    <property type="molecule type" value="Genomic_DNA"/>
</dbReference>
<dbReference type="GeneID" id="61133791"/>
<evidence type="ECO:0000259" key="1">
    <source>
        <dbReference type="Pfam" id="PF13460"/>
    </source>
</evidence>
<protein>
    <recommendedName>
        <fullName evidence="1">NAD(P)-binding domain-containing protein</fullName>
    </recommendedName>
</protein>
<dbReference type="InterPro" id="IPR051606">
    <property type="entry name" value="Polyketide_Oxido-like"/>
</dbReference>
<dbReference type="STRING" id="247156.NFA_30740"/>
<dbReference type="RefSeq" id="WP_011209606.1">
    <property type="nucleotide sequence ID" value="NC_006361.1"/>
</dbReference>
<dbReference type="Gene3D" id="3.40.50.720">
    <property type="entry name" value="NAD(P)-binding Rossmann-like Domain"/>
    <property type="match status" value="1"/>
</dbReference>
<dbReference type="HOGENOM" id="CLU_025711_3_1_11"/>
<dbReference type="InterPro" id="IPR016040">
    <property type="entry name" value="NAD(P)-bd_dom"/>
</dbReference>
<dbReference type="KEGG" id="nfa:NFA_30740"/>
<feature type="domain" description="NAD(P)-binding" evidence="1">
    <location>
        <begin position="7"/>
        <end position="192"/>
    </location>
</feature>
<gene>
    <name evidence="2" type="ordered locus">NFA_30740</name>
</gene>
<sequence>MKIVVFGATGMVGVRVAHEATARGHAVTAVARSGTHPVVPVDVRDRDRVADLLGTADAAVGAVRPRPGAEASVPETTAALLDAAAATGTPLLVVGGAAPLRSPDTAALVVDDERFVPAPWRAIALASLTQLRVCEPHPARWTYLSPPALLEPGERTGRYRRGTTTLLLDADGRSRISAEDLAVAVLDELENPGGDRHFTVAY</sequence>
<proteinExistence type="predicted"/>
<dbReference type="PANTHER" id="PTHR43355">
    <property type="entry name" value="FLAVIN REDUCTASE (NADPH)"/>
    <property type="match status" value="1"/>
</dbReference>
<dbReference type="Pfam" id="PF13460">
    <property type="entry name" value="NAD_binding_10"/>
    <property type="match status" value="1"/>
</dbReference>